<evidence type="ECO:0000313" key="2">
    <source>
        <dbReference type="EMBL" id="MBB2957005.1"/>
    </source>
</evidence>
<dbReference type="Proteomes" id="UP000545286">
    <property type="component" value="Unassembled WGS sequence"/>
</dbReference>
<sequence>MMYIDSPLHGFVLFVAFLAGVLLTCALVAILRQRRVERRSPSIYWQKLPLGVPVEIAPSRWMVRVARNEAVIGRTPEHALELAALPKWGGS</sequence>
<comment type="caution">
    <text evidence="2">The sequence shown here is derived from an EMBL/GenBank/DDBJ whole genome shotgun (WGS) entry which is preliminary data.</text>
</comment>
<evidence type="ECO:0000313" key="3">
    <source>
        <dbReference type="Proteomes" id="UP000545286"/>
    </source>
</evidence>
<accession>A0A7W4YFL9</accession>
<evidence type="ECO:0000256" key="1">
    <source>
        <dbReference type="SAM" id="Phobius"/>
    </source>
</evidence>
<proteinExistence type="predicted"/>
<protein>
    <submittedName>
        <fullName evidence="2">Uncharacterized protein</fullName>
    </submittedName>
</protein>
<keyword evidence="1" id="KW-1133">Transmembrane helix</keyword>
<dbReference type="AlphaFoldDB" id="A0A7W4YFL9"/>
<organism evidence="2 3">
    <name type="scientific">Pseudoclavibacter helvolus</name>
    <dbReference type="NCBI Taxonomy" id="255205"/>
    <lineage>
        <taxon>Bacteria</taxon>
        <taxon>Bacillati</taxon>
        <taxon>Actinomycetota</taxon>
        <taxon>Actinomycetes</taxon>
        <taxon>Micrococcales</taxon>
        <taxon>Microbacteriaceae</taxon>
        <taxon>Pseudoclavibacter</taxon>
    </lineage>
</organism>
<dbReference type="RefSeq" id="WP_183623504.1">
    <property type="nucleotide sequence ID" value="NZ_JACHWJ010000001.1"/>
</dbReference>
<reference evidence="2 3" key="1">
    <citation type="submission" date="2020-08" db="EMBL/GenBank/DDBJ databases">
        <title>Sequencing the genomes of 1000 actinobacteria strains.</title>
        <authorList>
            <person name="Klenk H.-P."/>
        </authorList>
    </citation>
    <scope>NUCLEOTIDE SEQUENCE [LARGE SCALE GENOMIC DNA]</scope>
    <source>
        <strain evidence="2 3">DSM 20419</strain>
    </source>
</reference>
<name>A0A7W4YFL9_9MICO</name>
<keyword evidence="1" id="KW-0472">Membrane</keyword>
<dbReference type="EMBL" id="JACHWJ010000001">
    <property type="protein sequence ID" value="MBB2957005.1"/>
    <property type="molecule type" value="Genomic_DNA"/>
</dbReference>
<feature type="transmembrane region" description="Helical" evidence="1">
    <location>
        <begin position="12"/>
        <end position="31"/>
    </location>
</feature>
<keyword evidence="1" id="KW-0812">Transmembrane</keyword>
<gene>
    <name evidence="2" type="ORF">FHX72_001117</name>
</gene>
<keyword evidence="3" id="KW-1185">Reference proteome</keyword>